<name>A0ACB5TQ21_CANBO</name>
<reference evidence="1" key="1">
    <citation type="submission" date="2023-04" db="EMBL/GenBank/DDBJ databases">
        <title>Candida boidinii NBRC 1967.</title>
        <authorList>
            <person name="Ichikawa N."/>
            <person name="Sato H."/>
            <person name="Tonouchi N."/>
        </authorList>
    </citation>
    <scope>NUCLEOTIDE SEQUENCE</scope>
    <source>
        <strain evidence="1">NBRC 1967</strain>
    </source>
</reference>
<dbReference type="Proteomes" id="UP001165101">
    <property type="component" value="Unassembled WGS sequence"/>
</dbReference>
<evidence type="ECO:0000313" key="1">
    <source>
        <dbReference type="EMBL" id="GME92584.1"/>
    </source>
</evidence>
<proteinExistence type="predicted"/>
<dbReference type="EMBL" id="BSXV01001364">
    <property type="protein sequence ID" value="GME92584.1"/>
    <property type="molecule type" value="Genomic_DNA"/>
</dbReference>
<organism evidence="1 2">
    <name type="scientific">Candida boidinii</name>
    <name type="common">Yeast</name>
    <dbReference type="NCBI Taxonomy" id="5477"/>
    <lineage>
        <taxon>Eukaryota</taxon>
        <taxon>Fungi</taxon>
        <taxon>Dikarya</taxon>
        <taxon>Ascomycota</taxon>
        <taxon>Saccharomycotina</taxon>
        <taxon>Pichiomycetes</taxon>
        <taxon>Pichiales</taxon>
        <taxon>Pichiaceae</taxon>
        <taxon>Ogataea</taxon>
        <taxon>Ogataea/Candida clade</taxon>
    </lineage>
</organism>
<accession>A0ACB5TQ21</accession>
<gene>
    <name evidence="1" type="ORF">Cboi01_000280400</name>
</gene>
<sequence>MGTVIVDFEDVKHIIAKGDFRRLRLICQVVEYDISDSSLIVKEVGHQLSTQTNTLSIDLHNIVSDLNDEVSLTSGVVVNVEVIVSREAEKEEPTLIGTALYYCNTPEALMDKNNISIIRQMNRLEPL</sequence>
<comment type="caution">
    <text evidence="1">The sequence shown here is derived from an EMBL/GenBank/DDBJ whole genome shotgun (WGS) entry which is preliminary data.</text>
</comment>
<evidence type="ECO:0000313" key="2">
    <source>
        <dbReference type="Proteomes" id="UP001165101"/>
    </source>
</evidence>
<protein>
    <submittedName>
        <fullName evidence="1">Unnamed protein product</fullName>
    </submittedName>
</protein>
<keyword evidence="2" id="KW-1185">Reference proteome</keyword>